<dbReference type="Proteomes" id="UP000306740">
    <property type="component" value="Unassembled WGS sequence"/>
</dbReference>
<organism evidence="1 2">
    <name type="scientific">Mumia zhuanghuii</name>
    <dbReference type="NCBI Taxonomy" id="2585211"/>
    <lineage>
        <taxon>Bacteria</taxon>
        <taxon>Bacillati</taxon>
        <taxon>Actinomycetota</taxon>
        <taxon>Actinomycetes</taxon>
        <taxon>Propionibacteriales</taxon>
        <taxon>Nocardioidaceae</taxon>
        <taxon>Mumia</taxon>
    </lineage>
</organism>
<gene>
    <name evidence="1" type="ORF">FHE65_35825</name>
</gene>
<sequence>MPTLLCLLGKRRRRHGEPLRAAQRQLLVYTRLAHKRKARRHGLRLVHERPGHDAPDSYAFCRRLQLRDALRPRR</sequence>
<dbReference type="EMBL" id="VDFR01000282">
    <property type="protein sequence ID" value="TNC22170.1"/>
    <property type="molecule type" value="Genomic_DNA"/>
</dbReference>
<dbReference type="RefSeq" id="WP_139107492.1">
    <property type="nucleotide sequence ID" value="NZ_VDFR01000282.1"/>
</dbReference>
<evidence type="ECO:0000313" key="2">
    <source>
        <dbReference type="Proteomes" id="UP000306740"/>
    </source>
</evidence>
<proteinExistence type="predicted"/>
<protein>
    <submittedName>
        <fullName evidence="1">Uncharacterized protein</fullName>
    </submittedName>
</protein>
<accession>A0A5C4LVR6</accession>
<name>A0A5C4LVR6_9ACTN</name>
<evidence type="ECO:0000313" key="1">
    <source>
        <dbReference type="EMBL" id="TNC22170.1"/>
    </source>
</evidence>
<dbReference type="AlphaFoldDB" id="A0A5C4LVR6"/>
<reference evidence="1 2" key="1">
    <citation type="submission" date="2019-05" db="EMBL/GenBank/DDBJ databases">
        <title>Mumia sp. nov., isolated from the intestinal contents of plateau pika (Ochotona curzoniae) in the Qinghai-Tibet plateau of China.</title>
        <authorList>
            <person name="Tian Z."/>
        </authorList>
    </citation>
    <scope>NUCLEOTIDE SEQUENCE [LARGE SCALE GENOMIC DNA]</scope>
    <source>
        <strain evidence="2">527</strain>
    </source>
</reference>
<comment type="caution">
    <text evidence="1">The sequence shown here is derived from an EMBL/GenBank/DDBJ whole genome shotgun (WGS) entry which is preliminary data.</text>
</comment>